<dbReference type="PRINTS" id="PR00380">
    <property type="entry name" value="KINESINHEAVY"/>
</dbReference>
<proteinExistence type="inferred from homology"/>
<keyword evidence="2" id="KW-0963">Cytoplasm</keyword>
<evidence type="ECO:0000256" key="12">
    <source>
        <dbReference type="SAM" id="MobiDB-lite"/>
    </source>
</evidence>
<organism evidence="14 15">
    <name type="scientific">Naegleria lovaniensis</name>
    <name type="common">Amoeba</name>
    <dbReference type="NCBI Taxonomy" id="51637"/>
    <lineage>
        <taxon>Eukaryota</taxon>
        <taxon>Discoba</taxon>
        <taxon>Heterolobosea</taxon>
        <taxon>Tetramitia</taxon>
        <taxon>Eutetramitia</taxon>
        <taxon>Vahlkampfiidae</taxon>
        <taxon>Naegleria</taxon>
    </lineage>
</organism>
<dbReference type="Proteomes" id="UP000816034">
    <property type="component" value="Unassembled WGS sequence"/>
</dbReference>
<evidence type="ECO:0000256" key="3">
    <source>
        <dbReference type="ARBA" id="ARBA00022701"/>
    </source>
</evidence>
<dbReference type="InterPro" id="IPR036961">
    <property type="entry name" value="Kinesin_motor_dom_sf"/>
</dbReference>
<dbReference type="PANTHER" id="PTHR47969:SF21">
    <property type="entry name" value="KINESIN-LIKE PROTEIN"/>
    <property type="match status" value="1"/>
</dbReference>
<dbReference type="SMART" id="SM00129">
    <property type="entry name" value="KISc"/>
    <property type="match status" value="1"/>
</dbReference>
<evidence type="ECO:0000256" key="5">
    <source>
        <dbReference type="ARBA" id="ARBA00022840"/>
    </source>
</evidence>
<dbReference type="RefSeq" id="XP_044545516.1">
    <property type="nucleotide sequence ID" value="XM_044698468.1"/>
</dbReference>
<evidence type="ECO:0000256" key="1">
    <source>
        <dbReference type="ARBA" id="ARBA00004245"/>
    </source>
</evidence>
<dbReference type="SUPFAM" id="SSF52540">
    <property type="entry name" value="P-loop containing nucleoside triphosphate hydrolases"/>
    <property type="match status" value="1"/>
</dbReference>
<comment type="similarity">
    <text evidence="9 10">Belongs to the TRAFAC class myosin-kinesin ATPase superfamily. Kinesin family.</text>
</comment>
<dbReference type="GO" id="GO:0003777">
    <property type="term" value="F:microtubule motor activity"/>
    <property type="evidence" value="ECO:0007669"/>
    <property type="project" value="InterPro"/>
</dbReference>
<dbReference type="InterPro" id="IPR027640">
    <property type="entry name" value="Kinesin-like_fam"/>
</dbReference>
<feature type="region of interest" description="Disordered" evidence="12">
    <location>
        <begin position="696"/>
        <end position="756"/>
    </location>
</feature>
<comment type="subcellular location">
    <subcellularLocation>
        <location evidence="1">Cytoplasm</location>
        <location evidence="1">Cytoskeleton</location>
    </subcellularLocation>
</comment>
<dbReference type="InterPro" id="IPR001752">
    <property type="entry name" value="Kinesin_motor_dom"/>
</dbReference>
<evidence type="ECO:0000256" key="4">
    <source>
        <dbReference type="ARBA" id="ARBA00022741"/>
    </source>
</evidence>
<feature type="coiled-coil region" evidence="11">
    <location>
        <begin position="407"/>
        <end position="593"/>
    </location>
</feature>
<evidence type="ECO:0000256" key="6">
    <source>
        <dbReference type="ARBA" id="ARBA00023054"/>
    </source>
</evidence>
<feature type="binding site" evidence="9">
    <location>
        <begin position="99"/>
        <end position="106"/>
    </location>
    <ligand>
        <name>ATP</name>
        <dbReference type="ChEBI" id="CHEBI:30616"/>
    </ligand>
</feature>
<evidence type="ECO:0000259" key="13">
    <source>
        <dbReference type="PROSITE" id="PS50067"/>
    </source>
</evidence>
<evidence type="ECO:0000313" key="15">
    <source>
        <dbReference type="Proteomes" id="UP000816034"/>
    </source>
</evidence>
<dbReference type="InterPro" id="IPR027417">
    <property type="entry name" value="P-loop_NTPase"/>
</dbReference>
<dbReference type="GO" id="GO:0005874">
    <property type="term" value="C:microtubule"/>
    <property type="evidence" value="ECO:0007669"/>
    <property type="project" value="UniProtKB-KW"/>
</dbReference>
<dbReference type="GeneID" id="68100851"/>
<evidence type="ECO:0000313" key="14">
    <source>
        <dbReference type="EMBL" id="KAG2378254.1"/>
    </source>
</evidence>
<feature type="domain" description="Kinesin motor" evidence="13">
    <location>
        <begin position="14"/>
        <end position="345"/>
    </location>
</feature>
<evidence type="ECO:0000256" key="7">
    <source>
        <dbReference type="ARBA" id="ARBA00023175"/>
    </source>
</evidence>
<keyword evidence="4 9" id="KW-0547">Nucleotide-binding</keyword>
<dbReference type="PROSITE" id="PS00411">
    <property type="entry name" value="KINESIN_MOTOR_1"/>
    <property type="match status" value="1"/>
</dbReference>
<keyword evidence="15" id="KW-1185">Reference proteome</keyword>
<reference evidence="14 15" key="1">
    <citation type="journal article" date="2018" name="BMC Genomics">
        <title>The genome of Naegleria lovaniensis, the basis for a comparative approach to unravel pathogenicity factors of the human pathogenic amoeba N. fowleri.</title>
        <authorList>
            <person name="Liechti N."/>
            <person name="Schurch N."/>
            <person name="Bruggmann R."/>
            <person name="Wittwer M."/>
        </authorList>
    </citation>
    <scope>NUCLEOTIDE SEQUENCE [LARGE SCALE GENOMIC DNA]</scope>
    <source>
        <strain evidence="14 15">ATCC 30569</strain>
    </source>
</reference>
<evidence type="ECO:0000256" key="10">
    <source>
        <dbReference type="RuleBase" id="RU000394"/>
    </source>
</evidence>
<evidence type="ECO:0000256" key="8">
    <source>
        <dbReference type="ARBA" id="ARBA00023212"/>
    </source>
</evidence>
<dbReference type="PANTHER" id="PTHR47969">
    <property type="entry name" value="CHROMOSOME-ASSOCIATED KINESIN KIF4A-RELATED"/>
    <property type="match status" value="1"/>
</dbReference>
<dbReference type="GO" id="GO:0008017">
    <property type="term" value="F:microtubule binding"/>
    <property type="evidence" value="ECO:0007669"/>
    <property type="project" value="InterPro"/>
</dbReference>
<dbReference type="Pfam" id="PF00225">
    <property type="entry name" value="Kinesin"/>
    <property type="match status" value="1"/>
</dbReference>
<dbReference type="GO" id="GO:0007018">
    <property type="term" value="P:microtubule-based movement"/>
    <property type="evidence" value="ECO:0007669"/>
    <property type="project" value="InterPro"/>
</dbReference>
<keyword evidence="5 9" id="KW-0067">ATP-binding</keyword>
<feature type="compositionally biased region" description="Polar residues" evidence="12">
    <location>
        <begin position="696"/>
        <end position="714"/>
    </location>
</feature>
<dbReference type="AlphaFoldDB" id="A0AA88KKX3"/>
<dbReference type="InterPro" id="IPR019821">
    <property type="entry name" value="Kinesin_motor_CS"/>
</dbReference>
<dbReference type="PROSITE" id="PS50067">
    <property type="entry name" value="KINESIN_MOTOR_2"/>
    <property type="match status" value="1"/>
</dbReference>
<comment type="caution">
    <text evidence="14">The sequence shown here is derived from an EMBL/GenBank/DDBJ whole genome shotgun (WGS) entry which is preliminary data.</text>
</comment>
<protein>
    <recommendedName>
        <fullName evidence="10">Kinesin-like protein</fullName>
    </recommendedName>
</protein>
<keyword evidence="7 9" id="KW-0505">Motor protein</keyword>
<keyword evidence="6 11" id="KW-0175">Coiled coil</keyword>
<evidence type="ECO:0000256" key="2">
    <source>
        <dbReference type="ARBA" id="ARBA00022490"/>
    </source>
</evidence>
<sequence>MPPGAAVLKEKLESVKVCVRCRPFNQTEIEKKSKKCVEIDKNLNQVILTKNENEPPKPPFTFDAVFDMDATQIEVFQSTAKPIVESVMDGYNGTVFCYGQTGSGKTHTMEGKPEPPELRGLIYNSFCRIFELIDEASKDKNYVISVSMIEIYNEEIRDLLVPKADAGKKLDLKETKEGVDVKANNIIVKELKAIDKILAIGSKNRAKGETNMNKDSSRSHSILTIKIESTVDGPVDKKVHIRAGKLNMVDLAGSERADKTGATGERLKEGCKINLSLSALGNVISALVEGKGKHVPYRDSKLTRLLQDSLGGNTKTVMVANFSPADFNYEETLSTLRYADRAKHIQNKPKINEDPKDAMLRQLKEEIENLRAQLQQTQAHTQAPVVVGSSTTTVIVSDNSQPMVLSASVNEEELERMKLEKEKEKQKIIEEMKQKSAEEKKVLLEQQKRIEDERIKIENELKARHEALERERKHKLEIQNKLMELQSRLVQGGQLEQINEEQREQLLKQKQALEEKELLELQLRREMEEQQEKNLVMEEKYTSIQDEVQIKTKKLKKLWSKFEAAKAEISDLQKEFQQEREDYLYTIRQLERELKLRTKIMEHFIPAEEVKKIEERAVWDDEEDEWKIQSVFLAGNHQRKNRPISASGLKRPVAYSVIGNPNPRYKTDHVIDLPMEMPERTTEDYRFMEEHEPSVYASTNFEPEVMSATNNSTTSSVQRKSRPSSSNPSKVSRPKTDKRIAPSEEYPSSRGLVRKN</sequence>
<dbReference type="EMBL" id="PYSW02000034">
    <property type="protein sequence ID" value="KAG2378254.1"/>
    <property type="molecule type" value="Genomic_DNA"/>
</dbReference>
<feature type="compositionally biased region" description="Low complexity" evidence="12">
    <location>
        <begin position="715"/>
        <end position="731"/>
    </location>
</feature>
<dbReference type="Gene3D" id="3.40.850.10">
    <property type="entry name" value="Kinesin motor domain"/>
    <property type="match status" value="1"/>
</dbReference>
<keyword evidence="3 10" id="KW-0493">Microtubule</keyword>
<keyword evidence="8" id="KW-0206">Cytoskeleton</keyword>
<name>A0AA88KKX3_NAELO</name>
<dbReference type="FunFam" id="3.40.850.10:FF:000082">
    <property type="entry name" value="OSM3-like kinesin"/>
    <property type="match status" value="1"/>
</dbReference>
<evidence type="ECO:0000256" key="9">
    <source>
        <dbReference type="PROSITE-ProRule" id="PRU00283"/>
    </source>
</evidence>
<dbReference type="GO" id="GO:0005524">
    <property type="term" value="F:ATP binding"/>
    <property type="evidence" value="ECO:0007669"/>
    <property type="project" value="UniProtKB-UniRule"/>
</dbReference>
<accession>A0AA88KKX3</accession>
<gene>
    <name evidence="14" type="ORF">C9374_008397</name>
</gene>
<evidence type="ECO:0000256" key="11">
    <source>
        <dbReference type="SAM" id="Coils"/>
    </source>
</evidence>